<dbReference type="Pfam" id="PF04343">
    <property type="entry name" value="DUF488"/>
    <property type="match status" value="1"/>
</dbReference>
<dbReference type="AlphaFoldDB" id="A0A1V1P5D0"/>
<sequence length="216" mass="25395">MSKIFTIGHSTNTVEKFTEYLMIHQVNTIVDVRSVPYSRFANQFNKEQLAGYLKKVNILYIPMGNSLGAKYEDKKFLFEDGKVNFTKVVASDQFQKGIYRLQTGIEKGYKIALMCSEKNPIECHRFSLVSNYLYKEGYDINHIIGKKFFNHKLLQDKLLDYFKEYQKISTDINRIINFRFKQLSLFDTENVNLNTLYLQLNKLVGYNSIKTKKEMI</sequence>
<name>A0A1V1P5D0_9BACT</name>
<protein>
    <recommendedName>
        <fullName evidence="3">DUF488 domain-containing protein</fullName>
    </recommendedName>
</protein>
<dbReference type="PANTHER" id="PTHR39337:SF1">
    <property type="entry name" value="BLR5642 PROTEIN"/>
    <property type="match status" value="1"/>
</dbReference>
<reference evidence="2" key="1">
    <citation type="submission" date="2012-11" db="EMBL/GenBank/DDBJ databases">
        <authorList>
            <person name="Lucero-Rivera Y.E."/>
            <person name="Tovar-Ramirez D."/>
        </authorList>
    </citation>
    <scope>NUCLEOTIDE SEQUENCE [LARGE SCALE GENOMIC DNA]</scope>
    <source>
        <strain evidence="2">Araruama</strain>
    </source>
</reference>
<comment type="caution">
    <text evidence="1">The sequence shown here is derived from an EMBL/GenBank/DDBJ whole genome shotgun (WGS) entry which is preliminary data.</text>
</comment>
<evidence type="ECO:0000313" key="1">
    <source>
        <dbReference type="EMBL" id="ETR70099.1"/>
    </source>
</evidence>
<accession>A0A1V1P5D0</accession>
<evidence type="ECO:0008006" key="3">
    <source>
        <dbReference type="Google" id="ProtNLM"/>
    </source>
</evidence>
<dbReference type="Proteomes" id="UP000189670">
    <property type="component" value="Unassembled WGS sequence"/>
</dbReference>
<organism evidence="1 2">
    <name type="scientific">Candidatus Magnetoglobus multicellularis str. Araruama</name>
    <dbReference type="NCBI Taxonomy" id="890399"/>
    <lineage>
        <taxon>Bacteria</taxon>
        <taxon>Pseudomonadati</taxon>
        <taxon>Thermodesulfobacteriota</taxon>
        <taxon>Desulfobacteria</taxon>
        <taxon>Desulfobacterales</taxon>
        <taxon>Desulfobacteraceae</taxon>
        <taxon>Candidatus Magnetoglobus</taxon>
    </lineage>
</organism>
<evidence type="ECO:0000313" key="2">
    <source>
        <dbReference type="Proteomes" id="UP000189670"/>
    </source>
</evidence>
<dbReference type="PANTHER" id="PTHR39337">
    <property type="entry name" value="BLR5642 PROTEIN"/>
    <property type="match status" value="1"/>
</dbReference>
<proteinExistence type="predicted"/>
<gene>
    <name evidence="1" type="ORF">OMM_03486</name>
</gene>
<dbReference type="InterPro" id="IPR007438">
    <property type="entry name" value="DUF488"/>
</dbReference>
<dbReference type="EMBL" id="ATBP01000490">
    <property type="protein sequence ID" value="ETR70099.1"/>
    <property type="molecule type" value="Genomic_DNA"/>
</dbReference>